<keyword evidence="9" id="KW-1185">Reference proteome</keyword>
<dbReference type="EMBL" id="SACT01000004">
    <property type="protein sequence ID" value="RVT50899.1"/>
    <property type="molecule type" value="Genomic_DNA"/>
</dbReference>
<keyword evidence="2 7" id="KW-0132">Cell division</keyword>
<keyword evidence="3 7" id="KW-0812">Transmembrane</keyword>
<keyword evidence="6 7" id="KW-0131">Cell cycle</keyword>
<proteinExistence type="inferred from homology"/>
<dbReference type="PANTHER" id="PTHR37485:SF1">
    <property type="entry name" value="CELL DIVISION PROTEIN FTSB"/>
    <property type="match status" value="1"/>
</dbReference>
<protein>
    <recommendedName>
        <fullName evidence="7">Cell division protein FtsB</fullName>
    </recommendedName>
</protein>
<dbReference type="PANTHER" id="PTHR37485">
    <property type="entry name" value="CELL DIVISION PROTEIN FTSB"/>
    <property type="match status" value="1"/>
</dbReference>
<sequence>MRRWPLSTLSLALLLAAVQADLWLGKGNLRHVWQLEQDLTAQQATNDALRATNARIEAEVGDLVEGLEIVEERARMDLGMVEPDEILVQIAPPKR</sequence>
<evidence type="ECO:0000256" key="6">
    <source>
        <dbReference type="ARBA" id="ARBA00023306"/>
    </source>
</evidence>
<dbReference type="GO" id="GO:0043093">
    <property type="term" value="P:FtsZ-dependent cytokinesis"/>
    <property type="evidence" value="ECO:0007669"/>
    <property type="project" value="UniProtKB-UniRule"/>
</dbReference>
<dbReference type="Pfam" id="PF04977">
    <property type="entry name" value="DivIC"/>
    <property type="match status" value="1"/>
</dbReference>
<evidence type="ECO:0000256" key="4">
    <source>
        <dbReference type="ARBA" id="ARBA00022989"/>
    </source>
</evidence>
<dbReference type="GO" id="GO:0005886">
    <property type="term" value="C:plasma membrane"/>
    <property type="evidence" value="ECO:0007669"/>
    <property type="project" value="UniProtKB-SubCell"/>
</dbReference>
<comment type="subcellular location">
    <subcellularLocation>
        <location evidence="7">Cell inner membrane</location>
        <topology evidence="7">Single-pass type II membrane protein</topology>
    </subcellularLocation>
    <text evidence="7">Localizes to the division septum.</text>
</comment>
<comment type="caution">
    <text evidence="8">The sequence shown here is derived from an EMBL/GenBank/DDBJ whole genome shotgun (WGS) entry which is preliminary data.</text>
</comment>
<accession>A0A437JUH4</accession>
<comment type="subunit">
    <text evidence="7">Part of a complex composed of FtsB, FtsL and FtsQ.</text>
</comment>
<dbReference type="InterPro" id="IPR007060">
    <property type="entry name" value="FtsL/DivIC"/>
</dbReference>
<dbReference type="InterPro" id="IPR023081">
    <property type="entry name" value="Cell_div_FtsB"/>
</dbReference>
<organism evidence="8 9">
    <name type="scientific">Rubrivivax albus</name>
    <dbReference type="NCBI Taxonomy" id="2499835"/>
    <lineage>
        <taxon>Bacteria</taxon>
        <taxon>Pseudomonadati</taxon>
        <taxon>Pseudomonadota</taxon>
        <taxon>Betaproteobacteria</taxon>
        <taxon>Burkholderiales</taxon>
        <taxon>Sphaerotilaceae</taxon>
        <taxon>Rubrivivax</taxon>
    </lineage>
</organism>
<keyword evidence="7" id="KW-0997">Cell inner membrane</keyword>
<comment type="similarity">
    <text evidence="7">Belongs to the FtsB family.</text>
</comment>
<feature type="topological domain" description="Periplasmic" evidence="7">
    <location>
        <begin position="25"/>
        <end position="95"/>
    </location>
</feature>
<dbReference type="AlphaFoldDB" id="A0A437JUH4"/>
<keyword evidence="5 7" id="KW-0472">Membrane</keyword>
<evidence type="ECO:0000313" key="8">
    <source>
        <dbReference type="EMBL" id="RVT50899.1"/>
    </source>
</evidence>
<gene>
    <name evidence="7" type="primary">ftsB</name>
    <name evidence="8" type="ORF">ENE75_13935</name>
</gene>
<dbReference type="GO" id="GO:0032153">
    <property type="term" value="C:cell division site"/>
    <property type="evidence" value="ECO:0007669"/>
    <property type="project" value="UniProtKB-UniRule"/>
</dbReference>
<feature type="topological domain" description="Cytoplasmic" evidence="7">
    <location>
        <begin position="1"/>
        <end position="6"/>
    </location>
</feature>
<dbReference type="OrthoDB" id="7061211at2"/>
<evidence type="ECO:0000313" key="9">
    <source>
        <dbReference type="Proteomes" id="UP000288178"/>
    </source>
</evidence>
<comment type="function">
    <text evidence="7">Essential cell division protein. May link together the upstream cell division proteins, which are predominantly cytoplasmic, with the downstream cell division proteins, which are predominantly periplasmic.</text>
</comment>
<reference evidence="8 9" key="1">
    <citation type="submission" date="2019-01" db="EMBL/GenBank/DDBJ databases">
        <authorList>
            <person name="Chen W.-M."/>
        </authorList>
    </citation>
    <scope>NUCLEOTIDE SEQUENCE [LARGE SCALE GENOMIC DNA]</scope>
    <source>
        <strain evidence="8 9">ICH-3</strain>
    </source>
</reference>
<evidence type="ECO:0000256" key="7">
    <source>
        <dbReference type="HAMAP-Rule" id="MF_00599"/>
    </source>
</evidence>
<evidence type="ECO:0000256" key="3">
    <source>
        <dbReference type="ARBA" id="ARBA00022692"/>
    </source>
</evidence>
<evidence type="ECO:0000256" key="5">
    <source>
        <dbReference type="ARBA" id="ARBA00023136"/>
    </source>
</evidence>
<evidence type="ECO:0000256" key="1">
    <source>
        <dbReference type="ARBA" id="ARBA00022475"/>
    </source>
</evidence>
<dbReference type="Proteomes" id="UP000288178">
    <property type="component" value="Unassembled WGS sequence"/>
</dbReference>
<evidence type="ECO:0000256" key="2">
    <source>
        <dbReference type="ARBA" id="ARBA00022618"/>
    </source>
</evidence>
<keyword evidence="4 7" id="KW-1133">Transmembrane helix</keyword>
<name>A0A437JUH4_9BURK</name>
<dbReference type="GO" id="GO:0030428">
    <property type="term" value="C:cell septum"/>
    <property type="evidence" value="ECO:0007669"/>
    <property type="project" value="TreeGrafter"/>
</dbReference>
<keyword evidence="1 7" id="KW-1003">Cell membrane</keyword>
<dbReference type="HAMAP" id="MF_00599">
    <property type="entry name" value="FtsB"/>
    <property type="match status" value="1"/>
</dbReference>
<dbReference type="RefSeq" id="WP_128198925.1">
    <property type="nucleotide sequence ID" value="NZ_SACT01000004.1"/>
</dbReference>